<keyword evidence="1" id="KW-1133">Transmembrane helix</keyword>
<organism evidence="4 5">
    <name type="scientific">Marinicella sediminis</name>
    <dbReference type="NCBI Taxonomy" id="1792834"/>
    <lineage>
        <taxon>Bacteria</taxon>
        <taxon>Pseudomonadati</taxon>
        <taxon>Pseudomonadota</taxon>
        <taxon>Gammaproteobacteria</taxon>
        <taxon>Lysobacterales</taxon>
        <taxon>Marinicellaceae</taxon>
        <taxon>Marinicella</taxon>
    </lineage>
</organism>
<feature type="signal peptide" evidence="2">
    <location>
        <begin position="1"/>
        <end position="20"/>
    </location>
</feature>
<sequence length="592" mass="68276">MKSYPLLAFMLLCTTCAVYGNQFGHQSHEKFIEQVTQDYESTFLDVLQQYDDHISNNPDDVLAKAEKCYFIDSFTYAESEVLYFDSIDASMELCKQAIEDHPEDHPERLLYDSRNLWGEDATEKYQQILDSGLENWTPGQITRLYQWRANTLRWSGETDSTMHHQAYYETRDPQFILGAAIHESETGNPDMALELLRHYQPKDDDDRLNLARFHINLGHTDQAQDLLNQIELVYGNRIDIIKLKAELDADYSPKTSLLKEIKDAWTGNEQLKELLEYFIESGHHKSADTTYQFLTNDDIWQDPFLYHKYKLYQASGNWNWGIQDIYGLLIWLALVVICFLIPFALIGPVHYRGLYRRVHGQPPTGSLTGWNLKHALYLSFMFFLGSTVLFIMFQHDAFYSIFFGDESVPFSSEPGLNSTIYFIDAAFMILVSLLIFRHGASLFKVNFTGFLKALVITVAVFVTFKFIFAAFMIGIKLSTVSSTFDIVRLTIHDLFEQYGVWITLLSIAFITPLIEEYLFRGVLLNSFTKHISFAWANILQAAAFSAIHESNYIHHFIFGLITGYFVKTQKHLYGAIMFHMINNALAVSVLVS</sequence>
<dbReference type="RefSeq" id="WP_077412052.1">
    <property type="nucleotide sequence ID" value="NZ_JBHRTS010000003.1"/>
</dbReference>
<dbReference type="Pfam" id="PF02517">
    <property type="entry name" value="Rce1-like"/>
    <property type="match status" value="1"/>
</dbReference>
<proteinExistence type="predicted"/>
<feature type="transmembrane region" description="Helical" evidence="1">
    <location>
        <begin position="325"/>
        <end position="347"/>
    </location>
</feature>
<feature type="transmembrane region" description="Helical" evidence="1">
    <location>
        <begin position="572"/>
        <end position="591"/>
    </location>
</feature>
<keyword evidence="2" id="KW-0732">Signal</keyword>
<dbReference type="EMBL" id="JBHRTS010000003">
    <property type="protein sequence ID" value="MFC3194083.1"/>
    <property type="molecule type" value="Genomic_DNA"/>
</dbReference>
<feature type="chain" id="PRO_5045926767" evidence="2">
    <location>
        <begin position="21"/>
        <end position="592"/>
    </location>
</feature>
<evidence type="ECO:0000313" key="4">
    <source>
        <dbReference type="EMBL" id="MFC3194083.1"/>
    </source>
</evidence>
<comment type="caution">
    <text evidence="4">The sequence shown here is derived from an EMBL/GenBank/DDBJ whole genome shotgun (WGS) entry which is preliminary data.</text>
</comment>
<dbReference type="Gene3D" id="1.25.40.10">
    <property type="entry name" value="Tetratricopeptide repeat domain"/>
    <property type="match status" value="1"/>
</dbReference>
<feature type="transmembrane region" description="Helical" evidence="1">
    <location>
        <begin position="375"/>
        <end position="393"/>
    </location>
</feature>
<keyword evidence="1" id="KW-0812">Transmembrane</keyword>
<feature type="transmembrane region" description="Helical" evidence="1">
    <location>
        <begin position="419"/>
        <end position="437"/>
    </location>
</feature>
<evidence type="ECO:0000259" key="3">
    <source>
        <dbReference type="Pfam" id="PF02517"/>
    </source>
</evidence>
<evidence type="ECO:0000256" key="2">
    <source>
        <dbReference type="SAM" id="SignalP"/>
    </source>
</evidence>
<feature type="transmembrane region" description="Helical" evidence="1">
    <location>
        <begin position="449"/>
        <end position="475"/>
    </location>
</feature>
<feature type="transmembrane region" description="Helical" evidence="1">
    <location>
        <begin position="498"/>
        <end position="519"/>
    </location>
</feature>
<gene>
    <name evidence="4" type="ORF">ACFODZ_07505</name>
</gene>
<accession>A0ABV7JBI1</accession>
<reference evidence="5" key="1">
    <citation type="journal article" date="2019" name="Int. J. Syst. Evol. Microbiol.">
        <title>The Global Catalogue of Microorganisms (GCM) 10K type strain sequencing project: providing services to taxonomists for standard genome sequencing and annotation.</title>
        <authorList>
            <consortium name="The Broad Institute Genomics Platform"/>
            <consortium name="The Broad Institute Genome Sequencing Center for Infectious Disease"/>
            <person name="Wu L."/>
            <person name="Ma J."/>
        </authorList>
    </citation>
    <scope>NUCLEOTIDE SEQUENCE [LARGE SCALE GENOMIC DNA]</scope>
    <source>
        <strain evidence="5">KCTC 42953</strain>
    </source>
</reference>
<dbReference type="Proteomes" id="UP001595533">
    <property type="component" value="Unassembled WGS sequence"/>
</dbReference>
<keyword evidence="1" id="KW-0472">Membrane</keyword>
<protein>
    <submittedName>
        <fullName evidence="4">Type II CAAX prenyl endopeptidase Rce1 family protein</fullName>
    </submittedName>
</protein>
<name>A0ABV7JBI1_9GAMM</name>
<keyword evidence="5" id="KW-1185">Reference proteome</keyword>
<evidence type="ECO:0000313" key="5">
    <source>
        <dbReference type="Proteomes" id="UP001595533"/>
    </source>
</evidence>
<feature type="domain" description="CAAX prenyl protease 2/Lysostaphin resistance protein A-like" evidence="3">
    <location>
        <begin position="500"/>
        <end position="585"/>
    </location>
</feature>
<dbReference type="Pfam" id="PF14559">
    <property type="entry name" value="TPR_19"/>
    <property type="match status" value="1"/>
</dbReference>
<dbReference type="InterPro" id="IPR011990">
    <property type="entry name" value="TPR-like_helical_dom_sf"/>
</dbReference>
<dbReference type="InterPro" id="IPR003675">
    <property type="entry name" value="Rce1/LyrA-like_dom"/>
</dbReference>
<evidence type="ECO:0000256" key="1">
    <source>
        <dbReference type="SAM" id="Phobius"/>
    </source>
</evidence>